<name>A0A9R1UL06_LACSA</name>
<organism evidence="1 2">
    <name type="scientific">Lactuca sativa</name>
    <name type="common">Garden lettuce</name>
    <dbReference type="NCBI Taxonomy" id="4236"/>
    <lineage>
        <taxon>Eukaryota</taxon>
        <taxon>Viridiplantae</taxon>
        <taxon>Streptophyta</taxon>
        <taxon>Embryophyta</taxon>
        <taxon>Tracheophyta</taxon>
        <taxon>Spermatophyta</taxon>
        <taxon>Magnoliopsida</taxon>
        <taxon>eudicotyledons</taxon>
        <taxon>Gunneridae</taxon>
        <taxon>Pentapetalae</taxon>
        <taxon>asterids</taxon>
        <taxon>campanulids</taxon>
        <taxon>Asterales</taxon>
        <taxon>Asteraceae</taxon>
        <taxon>Cichorioideae</taxon>
        <taxon>Cichorieae</taxon>
        <taxon>Lactucinae</taxon>
        <taxon>Lactuca</taxon>
    </lineage>
</organism>
<dbReference type="AlphaFoldDB" id="A0A9R1UL06"/>
<dbReference type="InterPro" id="IPR043502">
    <property type="entry name" value="DNA/RNA_pol_sf"/>
</dbReference>
<protein>
    <recommendedName>
        <fullName evidence="3">Reverse transcriptase domain-containing protein</fullName>
    </recommendedName>
</protein>
<accession>A0A9R1UL06</accession>
<evidence type="ECO:0000313" key="1">
    <source>
        <dbReference type="EMBL" id="KAJ0189286.1"/>
    </source>
</evidence>
<comment type="caution">
    <text evidence="1">The sequence shown here is derived from an EMBL/GenBank/DDBJ whole genome shotgun (WGS) entry which is preliminary data.</text>
</comment>
<dbReference type="Proteomes" id="UP000235145">
    <property type="component" value="Unassembled WGS sequence"/>
</dbReference>
<dbReference type="SUPFAM" id="SSF56672">
    <property type="entry name" value="DNA/RNA polymerases"/>
    <property type="match status" value="1"/>
</dbReference>
<dbReference type="EMBL" id="NBSK02000008">
    <property type="protein sequence ID" value="KAJ0189286.1"/>
    <property type="molecule type" value="Genomic_DNA"/>
</dbReference>
<proteinExistence type="predicted"/>
<sequence>MHERHQRLVEKVFELQICINIEVYVDEMVIKCRVVNMKLNLKKCLFGKKEENFLGHVITKEGIRATPRKGGITIRNELAEDGERVALGLFLSKSEKKTLPLYKALKKILDKKDLASFKKLKIALT</sequence>
<evidence type="ECO:0000313" key="2">
    <source>
        <dbReference type="Proteomes" id="UP000235145"/>
    </source>
</evidence>
<dbReference type="InterPro" id="IPR043128">
    <property type="entry name" value="Rev_trsase/Diguanyl_cyclase"/>
</dbReference>
<keyword evidence="2" id="KW-1185">Reference proteome</keyword>
<dbReference type="Gene3D" id="3.30.70.270">
    <property type="match status" value="1"/>
</dbReference>
<reference evidence="1 2" key="1">
    <citation type="journal article" date="2017" name="Nat. Commun.">
        <title>Genome assembly with in vitro proximity ligation data and whole-genome triplication in lettuce.</title>
        <authorList>
            <person name="Reyes-Chin-Wo S."/>
            <person name="Wang Z."/>
            <person name="Yang X."/>
            <person name="Kozik A."/>
            <person name="Arikit S."/>
            <person name="Song C."/>
            <person name="Xia L."/>
            <person name="Froenicke L."/>
            <person name="Lavelle D.O."/>
            <person name="Truco M.J."/>
            <person name="Xia R."/>
            <person name="Zhu S."/>
            <person name="Xu C."/>
            <person name="Xu H."/>
            <person name="Xu X."/>
            <person name="Cox K."/>
            <person name="Korf I."/>
            <person name="Meyers B.C."/>
            <person name="Michelmore R.W."/>
        </authorList>
    </citation>
    <scope>NUCLEOTIDE SEQUENCE [LARGE SCALE GENOMIC DNA]</scope>
    <source>
        <strain evidence="2">cv. Salinas</strain>
        <tissue evidence="1">Seedlings</tissue>
    </source>
</reference>
<gene>
    <name evidence="1" type="ORF">LSAT_V11C800405830</name>
</gene>
<evidence type="ECO:0008006" key="3">
    <source>
        <dbReference type="Google" id="ProtNLM"/>
    </source>
</evidence>